<dbReference type="Proteomes" id="UP000198767">
    <property type="component" value="Unassembled WGS sequence"/>
</dbReference>
<gene>
    <name evidence="1" type="ORF">SAMN04488118_11118</name>
</gene>
<reference evidence="1 2" key="1">
    <citation type="submission" date="2016-10" db="EMBL/GenBank/DDBJ databases">
        <authorList>
            <person name="de Groot N.N."/>
        </authorList>
    </citation>
    <scope>NUCLEOTIDE SEQUENCE [LARGE SCALE GENOMIC DNA]</scope>
    <source>
        <strain evidence="1 2">U95</strain>
    </source>
</reference>
<accession>A0A1G5R9Q0</accession>
<protein>
    <submittedName>
        <fullName evidence="1">Uncharacterized protein</fullName>
    </submittedName>
</protein>
<dbReference type="STRING" id="1156985.SAMN04488118_11118"/>
<dbReference type="AlphaFoldDB" id="A0A1G5R9Q0"/>
<name>A0A1G5R9Q0_9RHOB</name>
<evidence type="ECO:0000313" key="2">
    <source>
        <dbReference type="Proteomes" id="UP000198767"/>
    </source>
</evidence>
<sequence>MTDNSPTPSEALSPLTNPPFNESELLMIKDLFGQLTDRATPQLRSYLLLVVASELIDATAENLMQTNPGMKVVEFSLLAERVLQLANDLYPAANDIDQLRGRSWPT</sequence>
<keyword evidence="2" id="KW-1185">Reference proteome</keyword>
<organism evidence="1 2">
    <name type="scientific">Epibacterium ulvae</name>
    <dbReference type="NCBI Taxonomy" id="1156985"/>
    <lineage>
        <taxon>Bacteria</taxon>
        <taxon>Pseudomonadati</taxon>
        <taxon>Pseudomonadota</taxon>
        <taxon>Alphaproteobacteria</taxon>
        <taxon>Rhodobacterales</taxon>
        <taxon>Roseobacteraceae</taxon>
        <taxon>Epibacterium</taxon>
    </lineage>
</organism>
<evidence type="ECO:0000313" key="1">
    <source>
        <dbReference type="EMBL" id="SCZ70823.1"/>
    </source>
</evidence>
<dbReference type="EMBL" id="FMWG01000011">
    <property type="protein sequence ID" value="SCZ70823.1"/>
    <property type="molecule type" value="Genomic_DNA"/>
</dbReference>
<dbReference type="RefSeq" id="WP_090220429.1">
    <property type="nucleotide sequence ID" value="NZ_FMWG01000011.1"/>
</dbReference>
<proteinExistence type="predicted"/>